<sequence>MLSNAQILGVDDAHVLAVDGNDSLQRLEGKTLAAFYRLRQAAAADGIALTIASGHRDFFRQQKIWNNKATGKSVLRNIEGDVIPFEAMSSRELLAVIMRWSALPGASRHHWGSDFDVYDAAAVDDDYQLQLVPEEYQSTGVFSALTVWLDKQWREGKFTDFYRPYDIDRGGVAPEPWHLSYRPVAEICQQRLTPVLLTELLSKHDIALSALCLSDIEALYQRYISL</sequence>
<gene>
    <name evidence="2" type="ORF">SIN8267_03471</name>
</gene>
<accession>A0ABM9AJW1</accession>
<reference evidence="2" key="1">
    <citation type="submission" date="2021-12" db="EMBL/GenBank/DDBJ databases">
        <authorList>
            <person name="Rodrigo-Torres L."/>
            <person name="Arahal R. D."/>
            <person name="Lucena T."/>
        </authorList>
    </citation>
    <scope>NUCLEOTIDE SEQUENCE</scope>
    <source>
        <strain evidence="2">CECT 8267</strain>
    </source>
</reference>
<protein>
    <recommendedName>
        <fullName evidence="1">D-alanyl-D-alanine carboxypeptidase-like core domain-containing protein</fullName>
    </recommendedName>
</protein>
<name>A0ABM9AJW1_9GAMM</name>
<organism evidence="2 3">
    <name type="scientific">Sinobacterium norvegicum</name>
    <dbReference type="NCBI Taxonomy" id="1641715"/>
    <lineage>
        <taxon>Bacteria</taxon>
        <taxon>Pseudomonadati</taxon>
        <taxon>Pseudomonadota</taxon>
        <taxon>Gammaproteobacteria</taxon>
        <taxon>Cellvibrionales</taxon>
        <taxon>Spongiibacteraceae</taxon>
        <taxon>Sinobacterium</taxon>
    </lineage>
</organism>
<dbReference type="PANTHER" id="PTHR34385">
    <property type="entry name" value="D-ALANYL-D-ALANINE CARBOXYPEPTIDASE"/>
    <property type="match status" value="1"/>
</dbReference>
<dbReference type="Gene3D" id="3.30.1380.10">
    <property type="match status" value="1"/>
</dbReference>
<feature type="domain" description="D-alanyl-D-alanine carboxypeptidase-like core" evidence="1">
    <location>
        <begin position="26"/>
        <end position="183"/>
    </location>
</feature>
<dbReference type="CDD" id="cd14847">
    <property type="entry name" value="DD-carboxypeptidase_like"/>
    <property type="match status" value="1"/>
</dbReference>
<dbReference type="Pfam" id="PF02557">
    <property type="entry name" value="VanY"/>
    <property type="match status" value="1"/>
</dbReference>
<keyword evidence="3" id="KW-1185">Reference proteome</keyword>
<evidence type="ECO:0000313" key="2">
    <source>
        <dbReference type="EMBL" id="CAH0993323.1"/>
    </source>
</evidence>
<dbReference type="RefSeq" id="WP_237446005.1">
    <property type="nucleotide sequence ID" value="NZ_CAKLPX010000007.1"/>
</dbReference>
<dbReference type="PANTHER" id="PTHR34385:SF1">
    <property type="entry name" value="PEPTIDOGLYCAN L-ALANYL-D-GLUTAMATE ENDOPEPTIDASE CWLK"/>
    <property type="match status" value="1"/>
</dbReference>
<proteinExistence type="predicted"/>
<dbReference type="SUPFAM" id="SSF55166">
    <property type="entry name" value="Hedgehog/DD-peptidase"/>
    <property type="match status" value="1"/>
</dbReference>
<dbReference type="EMBL" id="CAKLPX010000007">
    <property type="protein sequence ID" value="CAH0993323.1"/>
    <property type="molecule type" value="Genomic_DNA"/>
</dbReference>
<evidence type="ECO:0000259" key="1">
    <source>
        <dbReference type="Pfam" id="PF02557"/>
    </source>
</evidence>
<evidence type="ECO:0000313" key="3">
    <source>
        <dbReference type="Proteomes" id="UP000838100"/>
    </source>
</evidence>
<dbReference type="Proteomes" id="UP000838100">
    <property type="component" value="Unassembled WGS sequence"/>
</dbReference>
<dbReference type="InterPro" id="IPR009045">
    <property type="entry name" value="Zn_M74/Hedgehog-like"/>
</dbReference>
<dbReference type="InterPro" id="IPR003709">
    <property type="entry name" value="VanY-like_core_dom"/>
</dbReference>
<comment type="caution">
    <text evidence="2">The sequence shown here is derived from an EMBL/GenBank/DDBJ whole genome shotgun (WGS) entry which is preliminary data.</text>
</comment>
<dbReference type="InterPro" id="IPR052179">
    <property type="entry name" value="DD-CPase-like"/>
</dbReference>